<sequence length="180" mass="20659">MSAKAFNGNQQLSTHEESLPFNLLPEPLAPSIEPCKEIDNFLKLHHTLESSESTTIAELNGSGNDDSFLPNDLCYDQSSQFTTQTQLSYPFEDAQSFTSGEFLDPFYEQLYSTYETHPPDRDLILRSCSSEGKATLYLNVWMSSSWKDEYLNWDRAEYSLDKVVIDSDDLWRPTFVAFHK</sequence>
<proteinExistence type="predicted"/>
<dbReference type="InterPro" id="IPR036734">
    <property type="entry name" value="Neur_chan_lig-bd_sf"/>
</dbReference>
<dbReference type="EnsemblMetazoa" id="AMEC010002-RA">
    <property type="protein sequence ID" value="AMEC010002-PA"/>
    <property type="gene ID" value="AMEC010002"/>
</dbReference>
<evidence type="ECO:0000313" key="2">
    <source>
        <dbReference type="EnsemblMetazoa" id="AMEC010002-PA"/>
    </source>
</evidence>
<dbReference type="GO" id="GO:0005230">
    <property type="term" value="F:extracellular ligand-gated monoatomic ion channel activity"/>
    <property type="evidence" value="ECO:0007669"/>
    <property type="project" value="InterPro"/>
</dbReference>
<reference evidence="2" key="2">
    <citation type="submission" date="2020-05" db="UniProtKB">
        <authorList>
            <consortium name="EnsemblMetazoa"/>
        </authorList>
    </citation>
    <scope>IDENTIFICATION</scope>
    <source>
        <strain evidence="2">CM1001059</strain>
    </source>
</reference>
<name>A0A182TXC0_9DIPT</name>
<evidence type="ECO:0000259" key="1">
    <source>
        <dbReference type="Pfam" id="PF02931"/>
    </source>
</evidence>
<feature type="domain" description="Neurotransmitter-gated ion-channel ligand-binding" evidence="1">
    <location>
        <begin position="131"/>
        <end position="178"/>
    </location>
</feature>
<dbReference type="SUPFAM" id="SSF63712">
    <property type="entry name" value="Nicotinic receptor ligand binding domain-like"/>
    <property type="match status" value="1"/>
</dbReference>
<keyword evidence="3" id="KW-1185">Reference proteome</keyword>
<dbReference type="STRING" id="34690.A0A182TXC0"/>
<dbReference type="Gene3D" id="2.70.170.10">
    <property type="entry name" value="Neurotransmitter-gated ion-channel ligand-binding domain"/>
    <property type="match status" value="1"/>
</dbReference>
<dbReference type="AlphaFoldDB" id="A0A182TXC0"/>
<dbReference type="Proteomes" id="UP000075902">
    <property type="component" value="Unassembled WGS sequence"/>
</dbReference>
<dbReference type="Pfam" id="PF02931">
    <property type="entry name" value="Neur_chan_LBD"/>
    <property type="match status" value="1"/>
</dbReference>
<organism evidence="2 3">
    <name type="scientific">Anopheles melas</name>
    <dbReference type="NCBI Taxonomy" id="34690"/>
    <lineage>
        <taxon>Eukaryota</taxon>
        <taxon>Metazoa</taxon>
        <taxon>Ecdysozoa</taxon>
        <taxon>Arthropoda</taxon>
        <taxon>Hexapoda</taxon>
        <taxon>Insecta</taxon>
        <taxon>Pterygota</taxon>
        <taxon>Neoptera</taxon>
        <taxon>Endopterygota</taxon>
        <taxon>Diptera</taxon>
        <taxon>Nematocera</taxon>
        <taxon>Culicoidea</taxon>
        <taxon>Culicidae</taxon>
        <taxon>Anophelinae</taxon>
        <taxon>Anopheles</taxon>
    </lineage>
</organism>
<accession>A0A182TXC0</accession>
<dbReference type="GO" id="GO:0016020">
    <property type="term" value="C:membrane"/>
    <property type="evidence" value="ECO:0007669"/>
    <property type="project" value="InterPro"/>
</dbReference>
<reference evidence="3" key="1">
    <citation type="submission" date="2014-01" db="EMBL/GenBank/DDBJ databases">
        <title>The Genome Sequence of Anopheles melas CM1001059_A (V2).</title>
        <authorList>
            <consortium name="The Broad Institute Genomics Platform"/>
            <person name="Neafsey D.E."/>
            <person name="Besansky N."/>
            <person name="Howell P."/>
            <person name="Walton C."/>
            <person name="Young S.K."/>
            <person name="Zeng Q."/>
            <person name="Gargeya S."/>
            <person name="Fitzgerald M."/>
            <person name="Haas B."/>
            <person name="Abouelleil A."/>
            <person name="Allen A.W."/>
            <person name="Alvarado L."/>
            <person name="Arachchi H.M."/>
            <person name="Berlin A.M."/>
            <person name="Chapman S.B."/>
            <person name="Gainer-Dewar J."/>
            <person name="Goldberg J."/>
            <person name="Griggs A."/>
            <person name="Gujja S."/>
            <person name="Hansen M."/>
            <person name="Howarth C."/>
            <person name="Imamovic A."/>
            <person name="Ireland A."/>
            <person name="Larimer J."/>
            <person name="McCowan C."/>
            <person name="Murphy C."/>
            <person name="Pearson M."/>
            <person name="Poon T.W."/>
            <person name="Priest M."/>
            <person name="Roberts A."/>
            <person name="Saif S."/>
            <person name="Shea T."/>
            <person name="Sisk P."/>
            <person name="Sykes S."/>
            <person name="Wortman J."/>
            <person name="Nusbaum C."/>
            <person name="Birren B."/>
        </authorList>
    </citation>
    <scope>NUCLEOTIDE SEQUENCE [LARGE SCALE GENOMIC DNA]</scope>
    <source>
        <strain evidence="3">CM1001059</strain>
    </source>
</reference>
<evidence type="ECO:0000313" key="3">
    <source>
        <dbReference type="Proteomes" id="UP000075902"/>
    </source>
</evidence>
<protein>
    <recommendedName>
        <fullName evidence="1">Neurotransmitter-gated ion-channel ligand-binding domain-containing protein</fullName>
    </recommendedName>
</protein>
<dbReference type="InterPro" id="IPR006202">
    <property type="entry name" value="Neur_chan_lig-bd"/>
</dbReference>
<dbReference type="VEuPathDB" id="VectorBase:AMEC010002"/>